<dbReference type="STRING" id="160454.RV10_GL002195"/>
<evidence type="ECO:0000259" key="1">
    <source>
        <dbReference type="Pfam" id="PF05043"/>
    </source>
</evidence>
<reference evidence="2 3" key="1">
    <citation type="submission" date="2013-02" db="EMBL/GenBank/DDBJ databases">
        <title>The Genome Sequence of Enterococcus pallens BAA-351.</title>
        <authorList>
            <consortium name="The Broad Institute Genome Sequencing Platform"/>
            <consortium name="The Broad Institute Genome Sequencing Center for Infectious Disease"/>
            <person name="Earl A.M."/>
            <person name="Gilmore M.S."/>
            <person name="Lebreton F."/>
            <person name="Walker B."/>
            <person name="Young S.K."/>
            <person name="Zeng Q."/>
            <person name="Gargeya S."/>
            <person name="Fitzgerald M."/>
            <person name="Haas B."/>
            <person name="Abouelleil A."/>
            <person name="Alvarado L."/>
            <person name="Arachchi H.M."/>
            <person name="Berlin A.M."/>
            <person name="Chapman S.B."/>
            <person name="Dewar J."/>
            <person name="Goldberg J."/>
            <person name="Griggs A."/>
            <person name="Gujja S."/>
            <person name="Hansen M."/>
            <person name="Howarth C."/>
            <person name="Imamovic A."/>
            <person name="Larimer J."/>
            <person name="McCowan C."/>
            <person name="Murphy C."/>
            <person name="Neiman D."/>
            <person name="Pearson M."/>
            <person name="Priest M."/>
            <person name="Roberts A."/>
            <person name="Saif S."/>
            <person name="Shea T."/>
            <person name="Sisk P."/>
            <person name="Sykes S."/>
            <person name="Wortman J."/>
            <person name="Nusbaum C."/>
            <person name="Birren B."/>
        </authorList>
    </citation>
    <scope>NUCLEOTIDE SEQUENCE [LARGE SCALE GENOMIC DNA]</scope>
    <source>
        <strain evidence="2 3">ATCC BAA-351</strain>
    </source>
</reference>
<dbReference type="eggNOG" id="COG3711">
    <property type="taxonomic scope" value="Bacteria"/>
</dbReference>
<protein>
    <recommendedName>
        <fullName evidence="1">Mga helix-turn-helix domain-containing protein</fullName>
    </recommendedName>
</protein>
<keyword evidence="3" id="KW-1185">Reference proteome</keyword>
<dbReference type="RefSeq" id="WP_010755251.1">
    <property type="nucleotide sequence ID" value="NZ_ASWD01000002.1"/>
</dbReference>
<feature type="domain" description="Mga helix-turn-helix" evidence="1">
    <location>
        <begin position="85"/>
        <end position="165"/>
    </location>
</feature>
<dbReference type="PATRIC" id="fig|1158607.3.peg.186"/>
<dbReference type="HOGENOM" id="CLU_044967_1_0_9"/>
<name>R2QQL8_9ENTE</name>
<gene>
    <name evidence="2" type="ORF">UAU_00186</name>
</gene>
<sequence>MELENLLNKDGKRKYQFMRFLEEATDLSALNSTIQDRLDLSNFLFNKTIDELNTDFDAFQLTEYFSLETDTQLTRLIENGQATSDILLEHYLKESMSFQILADLFTETYISTHEFALNHFTSYSKVYSRTLELKKMFKPLEVTVNKKYQVTGNEETIRFVYTRLFSFAFPKEYAFYDEALKQTLVQTGDAIVEQFGNMGKHLEYKLTHFLAVSLYREKLGYHLADYSDNKEKVFQSLSQTFQAEYDFLSDLGLPSLVTKEVFCFLYTHSLFNEAKRSDLAVGKRIERLNGRFLAEFEDRLGKLNPETLQAVKNELTRIHFEVIYFPINLFYSYERFDVTFFEESYLEFFDFCREYLMDEAFIRKEGFEGIRSYLFYHYLMILVSQVSLEAISPEIVVCIDFSFGQQYNLFIEKNLAFFVSLNLTITNHYSDQVDVVITNLNELYASYDVKSVIWLDPPRPSDWANLANIVNDVRIEKRS</sequence>
<dbReference type="Pfam" id="PF05043">
    <property type="entry name" value="Mga"/>
    <property type="match status" value="1"/>
</dbReference>
<proteinExistence type="predicted"/>
<organism evidence="2 3">
    <name type="scientific">Enterococcus pallens ATCC BAA-351</name>
    <dbReference type="NCBI Taxonomy" id="1158607"/>
    <lineage>
        <taxon>Bacteria</taxon>
        <taxon>Bacillati</taxon>
        <taxon>Bacillota</taxon>
        <taxon>Bacilli</taxon>
        <taxon>Lactobacillales</taxon>
        <taxon>Enterococcaceae</taxon>
        <taxon>Enterococcus</taxon>
    </lineage>
</organism>
<dbReference type="AlphaFoldDB" id="R2QQL8"/>
<comment type="caution">
    <text evidence="2">The sequence shown here is derived from an EMBL/GenBank/DDBJ whole genome shotgun (WGS) entry which is preliminary data.</text>
</comment>
<evidence type="ECO:0000313" key="3">
    <source>
        <dbReference type="Proteomes" id="UP000013782"/>
    </source>
</evidence>
<dbReference type="Proteomes" id="UP000013782">
    <property type="component" value="Unassembled WGS sequence"/>
</dbReference>
<dbReference type="EMBL" id="AJAQ01000001">
    <property type="protein sequence ID" value="EOH97518.1"/>
    <property type="molecule type" value="Genomic_DNA"/>
</dbReference>
<accession>R2QQL8</accession>
<dbReference type="InterPro" id="IPR007737">
    <property type="entry name" value="Mga_HTH"/>
</dbReference>
<evidence type="ECO:0000313" key="2">
    <source>
        <dbReference type="EMBL" id="EOH97518.1"/>
    </source>
</evidence>